<dbReference type="Pfam" id="PF03764">
    <property type="entry name" value="EFG_IV"/>
    <property type="match status" value="1"/>
</dbReference>
<dbReference type="SUPFAM" id="SSF50447">
    <property type="entry name" value="Translation proteins"/>
    <property type="match status" value="1"/>
</dbReference>
<dbReference type="InterPro" id="IPR014721">
    <property type="entry name" value="Ribsml_uS5_D2-typ_fold_subgr"/>
</dbReference>
<dbReference type="NCBIfam" id="TIGR00231">
    <property type="entry name" value="small_GTP"/>
    <property type="match status" value="1"/>
</dbReference>
<dbReference type="Gene3D" id="3.40.50.300">
    <property type="entry name" value="P-loop containing nucleotide triphosphate hydrolases"/>
    <property type="match status" value="1"/>
</dbReference>
<evidence type="ECO:0000256" key="3">
    <source>
        <dbReference type="ARBA" id="ARBA00023134"/>
    </source>
</evidence>
<dbReference type="SMART" id="SM00889">
    <property type="entry name" value="EFG_IV"/>
    <property type="match status" value="1"/>
</dbReference>
<dbReference type="InterPro" id="IPR027417">
    <property type="entry name" value="P-loop_NTPase"/>
</dbReference>
<dbReference type="InterPro" id="IPR035647">
    <property type="entry name" value="EFG_III/V"/>
</dbReference>
<evidence type="ECO:0000256" key="1">
    <source>
        <dbReference type="ARBA" id="ARBA00022741"/>
    </source>
</evidence>
<evidence type="ECO:0000313" key="6">
    <source>
        <dbReference type="EMBL" id="MBC8532716.1"/>
    </source>
</evidence>
<dbReference type="InterPro" id="IPR035650">
    <property type="entry name" value="Tet_C"/>
</dbReference>
<dbReference type="InterPro" id="IPR005225">
    <property type="entry name" value="Small_GTP-bd"/>
</dbReference>
<keyword evidence="2" id="KW-0648">Protein biosynthesis</keyword>
<dbReference type="AlphaFoldDB" id="A0A926HRU7"/>
<dbReference type="GO" id="GO:0005525">
    <property type="term" value="F:GTP binding"/>
    <property type="evidence" value="ECO:0007669"/>
    <property type="project" value="UniProtKB-KW"/>
</dbReference>
<dbReference type="Gene3D" id="3.30.230.10">
    <property type="match status" value="1"/>
</dbReference>
<dbReference type="GO" id="GO:0003924">
    <property type="term" value="F:GTPase activity"/>
    <property type="evidence" value="ECO:0007669"/>
    <property type="project" value="InterPro"/>
</dbReference>
<dbReference type="SUPFAM" id="SSF54211">
    <property type="entry name" value="Ribosomal protein S5 domain 2-like"/>
    <property type="match status" value="1"/>
</dbReference>
<dbReference type="SUPFAM" id="SSF54980">
    <property type="entry name" value="EF-G C-terminal domain-like"/>
    <property type="match status" value="2"/>
</dbReference>
<dbReference type="Gene3D" id="2.40.30.10">
    <property type="entry name" value="Translation factors"/>
    <property type="match status" value="1"/>
</dbReference>
<gene>
    <name evidence="6" type="ORF">IAG03_01600</name>
</gene>
<dbReference type="PANTHER" id="PTHR43261:SF1">
    <property type="entry name" value="RIBOSOME-RELEASING FACTOR 2, MITOCHONDRIAL"/>
    <property type="match status" value="1"/>
</dbReference>
<feature type="domain" description="Tr-type G" evidence="5">
    <location>
        <begin position="1"/>
        <end position="231"/>
    </location>
</feature>
<dbReference type="EMBL" id="JACRSN010000002">
    <property type="protein sequence ID" value="MBC8532716.1"/>
    <property type="molecule type" value="Genomic_DNA"/>
</dbReference>
<evidence type="ECO:0000256" key="4">
    <source>
        <dbReference type="ARBA" id="ARBA00023251"/>
    </source>
</evidence>
<proteinExistence type="predicted"/>
<dbReference type="Proteomes" id="UP000651482">
    <property type="component" value="Unassembled WGS sequence"/>
</dbReference>
<dbReference type="Gene3D" id="3.30.70.240">
    <property type="match status" value="1"/>
</dbReference>
<name>A0A926HRU7_9FIRM</name>
<dbReference type="SUPFAM" id="SSF52540">
    <property type="entry name" value="P-loop containing nucleoside triphosphate hydrolases"/>
    <property type="match status" value="1"/>
</dbReference>
<evidence type="ECO:0000313" key="7">
    <source>
        <dbReference type="Proteomes" id="UP000651482"/>
    </source>
</evidence>
<evidence type="ECO:0000256" key="2">
    <source>
        <dbReference type="ARBA" id="ARBA00022917"/>
    </source>
</evidence>
<reference evidence="6" key="1">
    <citation type="submission" date="2020-08" db="EMBL/GenBank/DDBJ databases">
        <title>Genome public.</title>
        <authorList>
            <person name="Liu C."/>
            <person name="Sun Q."/>
        </authorList>
    </citation>
    <scope>NUCLEOTIDE SEQUENCE</scope>
    <source>
        <strain evidence="6">NSJ-40</strain>
    </source>
</reference>
<keyword evidence="7" id="KW-1185">Reference proteome</keyword>
<dbReference type="GO" id="GO:0006412">
    <property type="term" value="P:translation"/>
    <property type="evidence" value="ECO:0007669"/>
    <property type="project" value="UniProtKB-KW"/>
</dbReference>
<dbReference type="InterPro" id="IPR020568">
    <property type="entry name" value="Ribosomal_Su5_D2-typ_SF"/>
</dbReference>
<dbReference type="Gene3D" id="3.30.70.870">
    <property type="entry name" value="Elongation Factor G (Translational Gtpase), domain 3"/>
    <property type="match status" value="1"/>
</dbReference>
<dbReference type="Pfam" id="PF00679">
    <property type="entry name" value="EFG_C"/>
    <property type="match status" value="1"/>
</dbReference>
<dbReference type="InterPro" id="IPR000640">
    <property type="entry name" value="EFG_V-like"/>
</dbReference>
<protein>
    <submittedName>
        <fullName evidence="6">TetM/TetW/TetO/TetS family tetracycline resistance ribosomal protection protein</fullName>
    </submittedName>
</protein>
<dbReference type="PRINTS" id="PR01037">
    <property type="entry name" value="TCRTETOQM"/>
</dbReference>
<dbReference type="Pfam" id="PF00009">
    <property type="entry name" value="GTP_EFTU"/>
    <property type="match status" value="1"/>
</dbReference>
<dbReference type="PRINTS" id="PR00315">
    <property type="entry name" value="ELONGATNFCT"/>
</dbReference>
<accession>A0A926HRU7</accession>
<dbReference type="PANTHER" id="PTHR43261">
    <property type="entry name" value="TRANSLATION ELONGATION FACTOR G-RELATED"/>
    <property type="match status" value="1"/>
</dbReference>
<dbReference type="SMART" id="SM00838">
    <property type="entry name" value="EFG_C"/>
    <property type="match status" value="1"/>
</dbReference>
<dbReference type="RefSeq" id="WP_249317933.1">
    <property type="nucleotide sequence ID" value="NZ_JACRSN010000002.1"/>
</dbReference>
<evidence type="ECO:0000259" key="5">
    <source>
        <dbReference type="PROSITE" id="PS51722"/>
    </source>
</evidence>
<dbReference type="InterPro" id="IPR000795">
    <property type="entry name" value="T_Tr_GTP-bd_dom"/>
</dbReference>
<dbReference type="CDD" id="cd03711">
    <property type="entry name" value="Tet_C"/>
    <property type="match status" value="1"/>
</dbReference>
<dbReference type="GO" id="GO:0032790">
    <property type="term" value="P:ribosome disassembly"/>
    <property type="evidence" value="ECO:0007669"/>
    <property type="project" value="TreeGrafter"/>
</dbReference>
<organism evidence="6 7">
    <name type="scientific">Yeguia hominis</name>
    <dbReference type="NCBI Taxonomy" id="2763662"/>
    <lineage>
        <taxon>Bacteria</taxon>
        <taxon>Bacillati</taxon>
        <taxon>Bacillota</taxon>
        <taxon>Clostridia</taxon>
        <taxon>Eubacteriales</taxon>
        <taxon>Yeguiaceae</taxon>
        <taxon>Yeguia</taxon>
    </lineage>
</organism>
<keyword evidence="3" id="KW-0342">GTP-binding</keyword>
<keyword evidence="1" id="KW-0547">Nucleotide-binding</keyword>
<keyword evidence="4" id="KW-0046">Antibiotic resistance</keyword>
<dbReference type="InterPro" id="IPR009000">
    <property type="entry name" value="Transl_B-barrel_sf"/>
</dbReference>
<dbReference type="InterPro" id="IPR005517">
    <property type="entry name" value="Transl_elong_EFG/EF2_IV"/>
</dbReference>
<comment type="caution">
    <text evidence="6">The sequence shown here is derived from an EMBL/GenBank/DDBJ whole genome shotgun (WGS) entry which is preliminary data.</text>
</comment>
<sequence>MNQVFGIFAHVDAGKTTLSEQLLYHAGATRALGRVDNGNTLLDTNRVERERGITIFSDYASFSWEGGQFFLLDTPGHVDFSGEMERTLSVLDFAILVVSCVEGIQSHTETLWQLLKAYQIPTLIFLNKTDRAGADRTRVFAELRKRFSEDLLDFDQGFCESAKEALAERDEAFLEFFLNGIPSDADCLAALQRLFAARACFPCLSGAALSGDGVDRLLALLPKLLAETSAESADLRARVYKIAHDEKGQRLTFLKITGGTLSVKEVLQGEKINEIRFYQGAKYTTATAAQTGILCAVTGLTHTKPGMGIGTEEALPSPVCTPALIAGVQAPPNIPPQTVLHDFLLLSDEDPLLQAEWENGEVRVHIMGAVQLAVLPELVHDRFGYPITFGPCRVAYRESIRHPVMGYGHFEPLRHYAEVHLRLDPMPTGSGISFRSECPTDVLALNWQRLIETHVFEKVHRGVLTGAPLDDVQITLVFGRAHLKHTEGGDFREAVYRAIRQALRRADCFLLEPLYRFSIDVPLETAGRVLTDIQRMHGTFDPPASADGVRAVITGTAPVATMMNYAQDLAVLTRGKGTLRLFASGYAPCHNEADVLTASSYDPDRDIENPADSVFCSHGAGFPVSWREAERYMISYP</sequence>
<dbReference type="PROSITE" id="PS51722">
    <property type="entry name" value="G_TR_2"/>
    <property type="match status" value="1"/>
</dbReference>
<dbReference type="GO" id="GO:0046677">
    <property type="term" value="P:response to antibiotic"/>
    <property type="evidence" value="ECO:0007669"/>
    <property type="project" value="UniProtKB-KW"/>
</dbReference>